<dbReference type="Pfam" id="PF00773">
    <property type="entry name" value="RNB"/>
    <property type="match status" value="1"/>
</dbReference>
<keyword evidence="4" id="KW-1185">Reference proteome</keyword>
<dbReference type="InterPro" id="IPR057324">
    <property type="entry name" value="WH_RNase_II"/>
</dbReference>
<dbReference type="InterPro" id="IPR056403">
    <property type="entry name" value="RNase_II_barrel"/>
</dbReference>
<dbReference type="GO" id="GO:0000932">
    <property type="term" value="C:P-body"/>
    <property type="evidence" value="ECO:0007669"/>
    <property type="project" value="TreeGrafter"/>
</dbReference>
<feature type="compositionally biased region" description="Basic and acidic residues" evidence="1">
    <location>
        <begin position="757"/>
        <end position="769"/>
    </location>
</feature>
<organism evidence="3 4">
    <name type="scientific">Tetracentron sinense</name>
    <name type="common">Spur-leaf</name>
    <dbReference type="NCBI Taxonomy" id="13715"/>
    <lineage>
        <taxon>Eukaryota</taxon>
        <taxon>Viridiplantae</taxon>
        <taxon>Streptophyta</taxon>
        <taxon>Embryophyta</taxon>
        <taxon>Tracheophyta</taxon>
        <taxon>Spermatophyta</taxon>
        <taxon>Magnoliopsida</taxon>
        <taxon>Trochodendrales</taxon>
        <taxon>Trochodendraceae</taxon>
        <taxon>Tetracentron</taxon>
    </lineage>
</organism>
<name>A0A835DAY3_TETSI</name>
<dbReference type="SUPFAM" id="SSF50249">
    <property type="entry name" value="Nucleic acid-binding proteins"/>
    <property type="match status" value="1"/>
</dbReference>
<evidence type="ECO:0000256" key="1">
    <source>
        <dbReference type="SAM" id="MobiDB-lite"/>
    </source>
</evidence>
<dbReference type="AlphaFoldDB" id="A0A835DAY3"/>
<dbReference type="InterPro" id="IPR001900">
    <property type="entry name" value="RNase_II/R"/>
</dbReference>
<evidence type="ECO:0000259" key="2">
    <source>
        <dbReference type="SMART" id="SM00955"/>
    </source>
</evidence>
<dbReference type="Pfam" id="PF25255">
    <property type="entry name" value="WHD_RNase_II"/>
    <property type="match status" value="1"/>
</dbReference>
<dbReference type="PANTHER" id="PTHR23355">
    <property type="entry name" value="RIBONUCLEASE"/>
    <property type="match status" value="1"/>
</dbReference>
<dbReference type="OMA" id="YLPTGMI"/>
<feature type="compositionally biased region" description="Polar residues" evidence="1">
    <location>
        <begin position="770"/>
        <end position="786"/>
    </location>
</feature>
<accession>A0A835DAY3</accession>
<feature type="domain" description="RNB" evidence="2">
    <location>
        <begin position="421"/>
        <end position="727"/>
    </location>
</feature>
<dbReference type="Pfam" id="PF23163">
    <property type="entry name" value="CSD_RNase_II"/>
    <property type="match status" value="1"/>
</dbReference>
<reference evidence="3 4" key="1">
    <citation type="submission" date="2020-04" db="EMBL/GenBank/DDBJ databases">
        <title>Plant Genome Project.</title>
        <authorList>
            <person name="Zhang R.-G."/>
        </authorList>
    </citation>
    <scope>NUCLEOTIDE SEQUENCE [LARGE SCALE GENOMIC DNA]</scope>
    <source>
        <strain evidence="3">YNK0</strain>
        <tissue evidence="3">Leaf</tissue>
    </source>
</reference>
<dbReference type="Proteomes" id="UP000655225">
    <property type="component" value="Unassembled WGS sequence"/>
</dbReference>
<evidence type="ECO:0000313" key="4">
    <source>
        <dbReference type="Proteomes" id="UP000655225"/>
    </source>
</evidence>
<gene>
    <name evidence="3" type="ORF">HHK36_016390</name>
</gene>
<dbReference type="InterPro" id="IPR056404">
    <property type="entry name" value="HTH_RNase_II"/>
</dbReference>
<sequence>MTMAVRAVNTCSIFRSPSSPPLSAFRFHLYHFGAPQLQKNTKLGFRFQNFRSDKVLLSHGGVQSLVESVMEELEAFRTRKRINAGSKMGLTGSGELVEDKLEKRLLQKGLLLEFRKDSERVLLAVAQKPDGKKNWMVSDQNGVTSSIKPQQVTYIVPGVENFDHSEISDFIQKAHDNLDPTLLEFAWIELLEKNKSVTVEELAEIIFGSKEPLESYCAHLLLSQDEIYFSVVETKGLRSVYGPRLTVQVEELLRRKHAKEAADKELQEFVQLLMSAKAMPRHSKPPKESWMVEEKVRHRIESLEAYAIDACKNDDQNKIAGMKNLAVIATSCSGTISIFLLEEKSSGDASRMSDTTLILKVVGLPKMSSSAVNLLIDIGYFPVHANLDLLKFNVHTEYSDETMLAVESVLSGSVDPDEIDRKDLTHLKVYAIDVDEADELDDALSATRLQDGQIKVWIHVADPTSLVQSGSIIDREAIRRGTSIFLPTATFPMFPERLAMEGMSLKQGKLCNAVTVSVILHPDGRQSHTVYGDNSIAEYTVDNSIIRPTYMLTYESASKLLHLNLEEEVELKILYEAATLRLQWRRQQGAIDTTTIETRIKVANPDDPEPSINLYVENQADPAMRLVSEMMILCGEVVATFGYSNNIPLPYRGQPQSNIDASAFSHLPEGPVRSSAYVKIMRAAEMDFRKPIRHGVLGIPGYVQFTSPIRRYMDLLAHYQVLTRGNNSGCCHNVKTLPQAVLAKVLRLMPFAEMRSEEIKPQSKKKENESFTLGATHSSPGNLSSSEEMDDLNDDGLLVKAFLKGESPPFSSGQLEGMASLISIHTRVAKRLYNSSLRYWLLEFLRRQPKEKKFRALILRFIKDRIAALLMMEVGIQASAWVSVGTQIGDEIEVRVEEAHPRDDVLSLKAVV</sequence>
<protein>
    <recommendedName>
        <fullName evidence="2">RNB domain-containing protein</fullName>
    </recommendedName>
</protein>
<dbReference type="InterPro" id="IPR012340">
    <property type="entry name" value="NA-bd_OB-fold"/>
</dbReference>
<dbReference type="PANTHER" id="PTHR23355:SF42">
    <property type="entry name" value="RIBONUCLEASE II, CHLOROPLASTIC_MITOCHONDRIAL"/>
    <property type="match status" value="1"/>
</dbReference>
<dbReference type="Pfam" id="PF23161">
    <property type="entry name" value="HTH_RNase_II"/>
    <property type="match status" value="2"/>
</dbReference>
<dbReference type="OrthoDB" id="2285229at2759"/>
<dbReference type="GO" id="GO:0003723">
    <property type="term" value="F:RNA binding"/>
    <property type="evidence" value="ECO:0007669"/>
    <property type="project" value="InterPro"/>
</dbReference>
<evidence type="ECO:0000313" key="3">
    <source>
        <dbReference type="EMBL" id="KAF8397473.1"/>
    </source>
</evidence>
<dbReference type="GO" id="GO:0006402">
    <property type="term" value="P:mRNA catabolic process"/>
    <property type="evidence" value="ECO:0007669"/>
    <property type="project" value="TreeGrafter"/>
</dbReference>
<dbReference type="InterPro" id="IPR050180">
    <property type="entry name" value="RNR_Ribonuclease"/>
</dbReference>
<proteinExistence type="predicted"/>
<dbReference type="EMBL" id="JABCRI010000011">
    <property type="protein sequence ID" value="KAF8397473.1"/>
    <property type="molecule type" value="Genomic_DNA"/>
</dbReference>
<feature type="region of interest" description="Disordered" evidence="1">
    <location>
        <begin position="757"/>
        <end position="789"/>
    </location>
</feature>
<dbReference type="GO" id="GO:0000175">
    <property type="term" value="F:3'-5'-RNA exonuclease activity"/>
    <property type="evidence" value="ECO:0007669"/>
    <property type="project" value="TreeGrafter"/>
</dbReference>
<comment type="caution">
    <text evidence="3">The sequence shown here is derived from an EMBL/GenBank/DDBJ whole genome shotgun (WGS) entry which is preliminary data.</text>
</comment>
<dbReference type="SMART" id="SM00955">
    <property type="entry name" value="RNB"/>
    <property type="match status" value="1"/>
</dbReference>